<feature type="region of interest" description="Disordered" evidence="1">
    <location>
        <begin position="617"/>
        <end position="646"/>
    </location>
</feature>
<dbReference type="EMBL" id="CAUJNA010000353">
    <property type="protein sequence ID" value="CAJ1375963.1"/>
    <property type="molecule type" value="Genomic_DNA"/>
</dbReference>
<keyword evidence="3" id="KW-1185">Reference proteome</keyword>
<feature type="compositionally biased region" description="Low complexity" evidence="1">
    <location>
        <begin position="633"/>
        <end position="646"/>
    </location>
</feature>
<name>A0AA36HXH2_9DINO</name>
<evidence type="ECO:0000313" key="2">
    <source>
        <dbReference type="EMBL" id="CAJ1375963.1"/>
    </source>
</evidence>
<accession>A0AA36HXH2</accession>
<organism evidence="2 3">
    <name type="scientific">Effrenium voratum</name>
    <dbReference type="NCBI Taxonomy" id="2562239"/>
    <lineage>
        <taxon>Eukaryota</taxon>
        <taxon>Sar</taxon>
        <taxon>Alveolata</taxon>
        <taxon>Dinophyceae</taxon>
        <taxon>Suessiales</taxon>
        <taxon>Symbiodiniaceae</taxon>
        <taxon>Effrenium</taxon>
    </lineage>
</organism>
<dbReference type="Proteomes" id="UP001178507">
    <property type="component" value="Unassembled WGS sequence"/>
</dbReference>
<evidence type="ECO:0000256" key="1">
    <source>
        <dbReference type="SAM" id="MobiDB-lite"/>
    </source>
</evidence>
<sequence>MLWLAALATVAAAFTGHGPSVLCLTIVQPGEEAELLAEQFFEGIGVFACDDHMIFSSVAEEELFQHQNWNLKWPLRGPNVHLVHPWQGRPDAKTIYQVWEQVFNDGLYTVHTWTLKMDVTTAFIPSFLKKVLTPHCSSLDCGAFFLEMPKFGPLEALTSAAVSALERSINECPQTAVGGSAEDSYVHDCLVQIGVKAVQEPNLLANFAYAGASPLCNSSTGAFYPFSSWGNYMSCLGQAGYSLQPDSLDNLGRVSWTRDILMGGGYIRPTMFCWALVQHSGQEPDLMAWQRHRGLGIFACDAWMVVSNESAKEVLRAESWHTNISVIQGETIVPKTFTSIGGKMVPIIPNAGVFEKAWKAVIAQGTFRHYDWTLKLDVDVAVVPERLRQALQAHCLKGCGMKLLENFGGDFNGPVEAFSNDAMQAIADGMSSCTTSSDWKQHPENDWIYSCASTLGVNTERSSLLLSDFHQEKPRPCDTMHGSFHPFAQADLQETCLKQSGYYYIRGPVTSTATSTTTSTFTTSSTSSSTTRTHTTSTATTSTMTSTVPKVAGASIFHFEGREFQKQLPVWVITEENEKRGIPFAIEMVLGLLLCSAPVVYWCTRPRAPTGVAAPAATRSTALEAQEDPLLRAAEPAEPAEAGAGP</sequence>
<dbReference type="AlphaFoldDB" id="A0AA36HXH2"/>
<gene>
    <name evidence="2" type="ORF">EVOR1521_LOCUS5141</name>
</gene>
<evidence type="ECO:0000313" key="3">
    <source>
        <dbReference type="Proteomes" id="UP001178507"/>
    </source>
</evidence>
<reference evidence="2" key="1">
    <citation type="submission" date="2023-08" db="EMBL/GenBank/DDBJ databases">
        <authorList>
            <person name="Chen Y."/>
            <person name="Shah S."/>
            <person name="Dougan E. K."/>
            <person name="Thang M."/>
            <person name="Chan C."/>
        </authorList>
    </citation>
    <scope>NUCLEOTIDE SEQUENCE</scope>
</reference>
<protein>
    <submittedName>
        <fullName evidence="2">Uncharacterized protein</fullName>
    </submittedName>
</protein>
<feature type="region of interest" description="Disordered" evidence="1">
    <location>
        <begin position="512"/>
        <end position="542"/>
    </location>
</feature>
<comment type="caution">
    <text evidence="2">The sequence shown here is derived from an EMBL/GenBank/DDBJ whole genome shotgun (WGS) entry which is preliminary data.</text>
</comment>
<proteinExistence type="predicted"/>